<name>A0ABR1RK84_9PEZI</name>
<keyword evidence="2" id="KW-1185">Reference proteome</keyword>
<evidence type="ECO:0000313" key="2">
    <source>
        <dbReference type="Proteomes" id="UP001396898"/>
    </source>
</evidence>
<gene>
    <name evidence="1" type="ORF">PG991_009300</name>
</gene>
<protein>
    <submittedName>
        <fullName evidence="1">Uncharacterized protein</fullName>
    </submittedName>
</protein>
<accession>A0ABR1RK84</accession>
<evidence type="ECO:0000313" key="1">
    <source>
        <dbReference type="EMBL" id="KAK8013707.1"/>
    </source>
</evidence>
<reference evidence="1 2" key="1">
    <citation type="submission" date="2023-01" db="EMBL/GenBank/DDBJ databases">
        <title>Analysis of 21 Apiospora genomes using comparative genomics revels a genus with tremendous synthesis potential of carbohydrate active enzymes and secondary metabolites.</title>
        <authorList>
            <person name="Sorensen T."/>
        </authorList>
    </citation>
    <scope>NUCLEOTIDE SEQUENCE [LARGE SCALE GENOMIC DNA]</scope>
    <source>
        <strain evidence="1 2">CBS 20057</strain>
    </source>
</reference>
<proteinExistence type="predicted"/>
<sequence length="72" mass="7477">MSSAHSNVGTDGSVHAGSDGWGEGYVECNNASGASRTRLILERTDTPRSSSCISSAPPALSSIEMLLRFYGA</sequence>
<dbReference type="Proteomes" id="UP001396898">
    <property type="component" value="Unassembled WGS sequence"/>
</dbReference>
<comment type="caution">
    <text evidence="1">The sequence shown here is derived from an EMBL/GenBank/DDBJ whole genome shotgun (WGS) entry which is preliminary data.</text>
</comment>
<dbReference type="EMBL" id="JAQQWI010000013">
    <property type="protein sequence ID" value="KAK8013707.1"/>
    <property type="molecule type" value="Genomic_DNA"/>
</dbReference>
<organism evidence="1 2">
    <name type="scientific">Apiospora marii</name>
    <dbReference type="NCBI Taxonomy" id="335849"/>
    <lineage>
        <taxon>Eukaryota</taxon>
        <taxon>Fungi</taxon>
        <taxon>Dikarya</taxon>
        <taxon>Ascomycota</taxon>
        <taxon>Pezizomycotina</taxon>
        <taxon>Sordariomycetes</taxon>
        <taxon>Xylariomycetidae</taxon>
        <taxon>Amphisphaeriales</taxon>
        <taxon>Apiosporaceae</taxon>
        <taxon>Apiospora</taxon>
    </lineage>
</organism>